<dbReference type="EMBL" id="JANPWB010000003">
    <property type="protein sequence ID" value="KAJ1203964.1"/>
    <property type="molecule type" value="Genomic_DNA"/>
</dbReference>
<feature type="region of interest" description="Disordered" evidence="1">
    <location>
        <begin position="42"/>
        <end position="73"/>
    </location>
</feature>
<protein>
    <submittedName>
        <fullName evidence="2">Uncharacterized protein</fullName>
    </submittedName>
</protein>
<keyword evidence="3" id="KW-1185">Reference proteome</keyword>
<proteinExistence type="predicted"/>
<evidence type="ECO:0000256" key="1">
    <source>
        <dbReference type="SAM" id="MobiDB-lite"/>
    </source>
</evidence>
<accession>A0AAV7VVA4</accession>
<sequence>MELVTTHPSSWGLPGRDSEEDCSAVVAALPRGGTHGLAARARVGPAVPPRGKARSSTSTRRGKAQLGVRESRV</sequence>
<evidence type="ECO:0000313" key="2">
    <source>
        <dbReference type="EMBL" id="KAJ1203964.1"/>
    </source>
</evidence>
<comment type="caution">
    <text evidence="2">The sequence shown here is derived from an EMBL/GenBank/DDBJ whole genome shotgun (WGS) entry which is preliminary data.</text>
</comment>
<dbReference type="Proteomes" id="UP001066276">
    <property type="component" value="Chromosome 2_1"/>
</dbReference>
<organism evidence="2 3">
    <name type="scientific">Pleurodeles waltl</name>
    <name type="common">Iberian ribbed newt</name>
    <dbReference type="NCBI Taxonomy" id="8319"/>
    <lineage>
        <taxon>Eukaryota</taxon>
        <taxon>Metazoa</taxon>
        <taxon>Chordata</taxon>
        <taxon>Craniata</taxon>
        <taxon>Vertebrata</taxon>
        <taxon>Euteleostomi</taxon>
        <taxon>Amphibia</taxon>
        <taxon>Batrachia</taxon>
        <taxon>Caudata</taxon>
        <taxon>Salamandroidea</taxon>
        <taxon>Salamandridae</taxon>
        <taxon>Pleurodelinae</taxon>
        <taxon>Pleurodeles</taxon>
    </lineage>
</organism>
<dbReference type="AlphaFoldDB" id="A0AAV7VVA4"/>
<name>A0AAV7VVA4_PLEWA</name>
<gene>
    <name evidence="2" type="ORF">NDU88_007745</name>
</gene>
<evidence type="ECO:0000313" key="3">
    <source>
        <dbReference type="Proteomes" id="UP001066276"/>
    </source>
</evidence>
<reference evidence="2" key="1">
    <citation type="journal article" date="2022" name="bioRxiv">
        <title>Sequencing and chromosome-scale assembly of the giantPleurodeles waltlgenome.</title>
        <authorList>
            <person name="Brown T."/>
            <person name="Elewa A."/>
            <person name="Iarovenko S."/>
            <person name="Subramanian E."/>
            <person name="Araus A.J."/>
            <person name="Petzold A."/>
            <person name="Susuki M."/>
            <person name="Suzuki K.-i.T."/>
            <person name="Hayashi T."/>
            <person name="Toyoda A."/>
            <person name="Oliveira C."/>
            <person name="Osipova E."/>
            <person name="Leigh N.D."/>
            <person name="Simon A."/>
            <person name="Yun M.H."/>
        </authorList>
    </citation>
    <scope>NUCLEOTIDE SEQUENCE</scope>
    <source>
        <strain evidence="2">20211129_DDA</strain>
        <tissue evidence="2">Liver</tissue>
    </source>
</reference>